<keyword evidence="2" id="KW-1185">Reference proteome</keyword>
<dbReference type="InterPro" id="IPR028087">
    <property type="entry name" value="Tad_N"/>
</dbReference>
<reference evidence="1 2" key="1">
    <citation type="submission" date="2017-05" db="EMBL/GenBank/DDBJ databases">
        <title>Full genome sequence of Pseudorhodoplanes sinuspersici.</title>
        <authorList>
            <person name="Dastgheib S.M.M."/>
            <person name="Shavandi M."/>
            <person name="Tirandaz H."/>
        </authorList>
    </citation>
    <scope>NUCLEOTIDE SEQUENCE [LARGE SCALE GENOMIC DNA]</scope>
    <source>
        <strain evidence="1 2">RIPI110</strain>
    </source>
</reference>
<dbReference type="KEGG" id="psin:CAK95_16150"/>
<organism evidence="1 2">
    <name type="scientific">Pseudorhodoplanes sinuspersici</name>
    <dbReference type="NCBI Taxonomy" id="1235591"/>
    <lineage>
        <taxon>Bacteria</taxon>
        <taxon>Pseudomonadati</taxon>
        <taxon>Pseudomonadota</taxon>
        <taxon>Alphaproteobacteria</taxon>
        <taxon>Hyphomicrobiales</taxon>
        <taxon>Pseudorhodoplanes</taxon>
    </lineage>
</organism>
<dbReference type="OrthoDB" id="7418984at2"/>
<dbReference type="AlphaFoldDB" id="A0A1W6ZSU7"/>
<dbReference type="Proteomes" id="UP000194137">
    <property type="component" value="Chromosome"/>
</dbReference>
<protein>
    <submittedName>
        <fullName evidence="1">Uncharacterized protein</fullName>
    </submittedName>
</protein>
<proteinExistence type="predicted"/>
<evidence type="ECO:0000313" key="2">
    <source>
        <dbReference type="Proteomes" id="UP000194137"/>
    </source>
</evidence>
<dbReference type="STRING" id="1235591.CAK95_16150"/>
<sequence length="422" mass="44140">MNRRFPFDIARQEFGRASRGNVAVIFALAALPLLVGVGVAIDYAKSANVRTHLQSTLDAAVLAGARESSPSAQIAKAQSFFDAQRPEQFSAKTSASFSVADHVLNGTAQAEVPTSIMAMFGRETLDVSAKAAAASSSGGKVCILLVDQSRSQTLLANSGAKLIAPDCEIHVRTNVSPGAIINAGVNLDVKRTCVKASTVINNGGSVGNLEKSCDAISDPYAGKMPSVSIPGASCKSENYNPDVSTVVLPAGNYCNVNFSNQTSVTLNPGMYGGMNFNQARTVKLNPGLYIVKGGNWNVNSGMTFTGTGVTIYYADNSIIQFNGNVNVQLSAPTSGSYDDILFYEAPGLSQSNWVINGTSSSTLRGLIYLPSKAVTINSVSNVSADKATMVFASLILNNTNWTITPGNKAMASSSGGAVRLLY</sequence>
<evidence type="ECO:0000313" key="1">
    <source>
        <dbReference type="EMBL" id="ARQ00440.1"/>
    </source>
</evidence>
<name>A0A1W6ZSU7_9HYPH</name>
<gene>
    <name evidence="1" type="ORF">CAK95_16150</name>
</gene>
<dbReference type="EMBL" id="CP021112">
    <property type="protein sequence ID" value="ARQ00440.1"/>
    <property type="molecule type" value="Genomic_DNA"/>
</dbReference>
<dbReference type="Pfam" id="PF13400">
    <property type="entry name" value="Tad"/>
    <property type="match status" value="1"/>
</dbReference>
<dbReference type="RefSeq" id="WP_086088835.1">
    <property type="nucleotide sequence ID" value="NZ_CP021112.1"/>
</dbReference>
<accession>A0A1W6ZSU7</accession>